<dbReference type="RefSeq" id="WP_187430965.1">
    <property type="nucleotide sequence ID" value="NZ_CP143423.1"/>
</dbReference>
<protein>
    <submittedName>
        <fullName evidence="2">Uncharacterized protein</fullName>
    </submittedName>
</protein>
<evidence type="ECO:0000256" key="1">
    <source>
        <dbReference type="SAM" id="Phobius"/>
    </source>
</evidence>
<feature type="transmembrane region" description="Helical" evidence="1">
    <location>
        <begin position="57"/>
        <end position="77"/>
    </location>
</feature>
<keyword evidence="1" id="KW-0472">Membrane</keyword>
<gene>
    <name evidence="2" type="ORF">ROLI_033560</name>
</gene>
<keyword evidence="1" id="KW-0812">Transmembrane</keyword>
<feature type="transmembrane region" description="Helical" evidence="1">
    <location>
        <begin position="22"/>
        <end position="45"/>
    </location>
</feature>
<proteinExistence type="predicted"/>
<dbReference type="EMBL" id="CP143423">
    <property type="protein sequence ID" value="WVX50259.1"/>
    <property type="molecule type" value="Genomic_DNA"/>
</dbReference>
<evidence type="ECO:0000313" key="2">
    <source>
        <dbReference type="EMBL" id="WVX50259.1"/>
    </source>
</evidence>
<feature type="transmembrane region" description="Helical" evidence="1">
    <location>
        <begin position="89"/>
        <end position="108"/>
    </location>
</feature>
<sequence length="190" mass="20341">MEDPTNACFRFFGVDFLPCDHFQWALTSFLSVALVGAVVALIAFLSIISTAYQRREIVSVLGALFVMALFGGLVGFHGGNSRVGVVGDVIPAVVTLVAGVAAYLFGVSERKPGPLMFPLLGAFVATLFMGYSMGSANRNGEQRAALADEQCFKALTNVDILKSEAAFARAQQIFGTTCEVWWELDGDPDT</sequence>
<organism evidence="2 3">
    <name type="scientific">Roseobacter fucihabitans</name>
    <dbReference type="NCBI Taxonomy" id="1537242"/>
    <lineage>
        <taxon>Bacteria</taxon>
        <taxon>Pseudomonadati</taxon>
        <taxon>Pseudomonadota</taxon>
        <taxon>Alphaproteobacteria</taxon>
        <taxon>Rhodobacterales</taxon>
        <taxon>Roseobacteraceae</taxon>
        <taxon>Roseobacter</taxon>
    </lineage>
</organism>
<reference evidence="3" key="1">
    <citation type="submission" date="2024-01" db="EMBL/GenBank/DDBJ databases">
        <title>Roseobacter fucihabitans sp. nov., isolated from the brown alga Fucus spiralis.</title>
        <authorList>
            <person name="Hahnke S."/>
            <person name="Berger M."/>
            <person name="Schlingloff A."/>
            <person name="Athale I."/>
            <person name="Neumann-Schaal M."/>
            <person name="Adenaya A."/>
            <person name="Poehlein A."/>
            <person name="Daniel R."/>
            <person name="Pertersen J."/>
            <person name="Brinkhoff T."/>
        </authorList>
    </citation>
    <scope>NUCLEOTIDE SEQUENCE [LARGE SCALE GENOMIC DNA]</scope>
    <source>
        <strain evidence="3">B14</strain>
    </source>
</reference>
<accession>A0ABZ2C043</accession>
<keyword evidence="1" id="KW-1133">Transmembrane helix</keyword>
<feature type="transmembrane region" description="Helical" evidence="1">
    <location>
        <begin position="115"/>
        <end position="134"/>
    </location>
</feature>
<keyword evidence="3" id="KW-1185">Reference proteome</keyword>
<dbReference type="Proteomes" id="UP001318682">
    <property type="component" value="Chromosome"/>
</dbReference>
<evidence type="ECO:0000313" key="3">
    <source>
        <dbReference type="Proteomes" id="UP001318682"/>
    </source>
</evidence>
<name>A0ABZ2C043_9RHOB</name>